<reference evidence="1 2" key="1">
    <citation type="journal article" date="2019" name="Genome Biol. Evol.">
        <title>Insights into the evolution of the New World diploid cottons (Gossypium, subgenus Houzingenia) based on genome sequencing.</title>
        <authorList>
            <person name="Grover C.E."/>
            <person name="Arick M.A. 2nd"/>
            <person name="Thrash A."/>
            <person name="Conover J.L."/>
            <person name="Sanders W.S."/>
            <person name="Peterson D.G."/>
            <person name="Frelichowski J.E."/>
            <person name="Scheffler J.A."/>
            <person name="Scheffler B.E."/>
            <person name="Wendel J.F."/>
        </authorList>
    </citation>
    <scope>NUCLEOTIDE SEQUENCE [LARGE SCALE GENOMIC DNA]</scope>
    <source>
        <strain evidence="1">6</strain>
        <tissue evidence="1">Leaf</tissue>
    </source>
</reference>
<comment type="caution">
    <text evidence="1">The sequence shown here is derived from an EMBL/GenBank/DDBJ whole genome shotgun (WGS) entry which is preliminary data.</text>
</comment>
<organism evidence="1 2">
    <name type="scientific">Gossypium armourianum</name>
    <dbReference type="NCBI Taxonomy" id="34283"/>
    <lineage>
        <taxon>Eukaryota</taxon>
        <taxon>Viridiplantae</taxon>
        <taxon>Streptophyta</taxon>
        <taxon>Embryophyta</taxon>
        <taxon>Tracheophyta</taxon>
        <taxon>Spermatophyta</taxon>
        <taxon>Magnoliopsida</taxon>
        <taxon>eudicotyledons</taxon>
        <taxon>Gunneridae</taxon>
        <taxon>Pentapetalae</taxon>
        <taxon>rosids</taxon>
        <taxon>malvids</taxon>
        <taxon>Malvales</taxon>
        <taxon>Malvaceae</taxon>
        <taxon>Malvoideae</taxon>
        <taxon>Gossypium</taxon>
    </lineage>
</organism>
<sequence length="20" mass="2457">MSRAETSSFSNQEYRICKYR</sequence>
<proteinExistence type="predicted"/>
<feature type="non-terminal residue" evidence="1">
    <location>
        <position position="20"/>
    </location>
</feature>
<protein>
    <submittedName>
        <fullName evidence="1">Uncharacterized protein</fullName>
    </submittedName>
</protein>
<dbReference type="EMBL" id="JABFAE010000010">
    <property type="protein sequence ID" value="MBA0838700.1"/>
    <property type="molecule type" value="Genomic_DNA"/>
</dbReference>
<keyword evidence="2" id="KW-1185">Reference proteome</keyword>
<evidence type="ECO:0000313" key="2">
    <source>
        <dbReference type="Proteomes" id="UP000593575"/>
    </source>
</evidence>
<gene>
    <name evidence="1" type="ORF">Goarm_004497</name>
</gene>
<dbReference type="AlphaFoldDB" id="A0A7J9JWY8"/>
<accession>A0A7J9JWY8</accession>
<dbReference type="Proteomes" id="UP000593575">
    <property type="component" value="Unassembled WGS sequence"/>
</dbReference>
<name>A0A7J9JWY8_9ROSI</name>
<evidence type="ECO:0000313" key="1">
    <source>
        <dbReference type="EMBL" id="MBA0838700.1"/>
    </source>
</evidence>